<evidence type="ECO:0000256" key="2">
    <source>
        <dbReference type="ARBA" id="ARBA00023015"/>
    </source>
</evidence>
<dbReference type="EMBL" id="JAEPWM010000006">
    <property type="protein sequence ID" value="MBK6007628.1"/>
    <property type="molecule type" value="Genomic_DNA"/>
</dbReference>
<dbReference type="SUPFAM" id="SSF46785">
    <property type="entry name" value="Winged helix' DNA-binding domain"/>
    <property type="match status" value="1"/>
</dbReference>
<dbReference type="Gene3D" id="1.10.10.10">
    <property type="entry name" value="Winged helix-like DNA-binding domain superfamily/Winged helix DNA-binding domain"/>
    <property type="match status" value="1"/>
</dbReference>
<evidence type="ECO:0000259" key="5">
    <source>
        <dbReference type="PROSITE" id="PS50931"/>
    </source>
</evidence>
<comment type="caution">
    <text evidence="6">The sequence shown here is derived from an EMBL/GenBank/DDBJ whole genome shotgun (WGS) entry which is preliminary data.</text>
</comment>
<evidence type="ECO:0000256" key="4">
    <source>
        <dbReference type="ARBA" id="ARBA00023163"/>
    </source>
</evidence>
<dbReference type="Gene3D" id="3.40.190.290">
    <property type="match status" value="1"/>
</dbReference>
<feature type="domain" description="HTH lysR-type" evidence="5">
    <location>
        <begin position="1"/>
        <end position="49"/>
    </location>
</feature>
<dbReference type="GO" id="GO:0005829">
    <property type="term" value="C:cytosol"/>
    <property type="evidence" value="ECO:0007669"/>
    <property type="project" value="TreeGrafter"/>
</dbReference>
<dbReference type="Pfam" id="PF00126">
    <property type="entry name" value="HTH_1"/>
    <property type="match status" value="1"/>
</dbReference>
<evidence type="ECO:0000256" key="3">
    <source>
        <dbReference type="ARBA" id="ARBA00023125"/>
    </source>
</evidence>
<dbReference type="InterPro" id="IPR036388">
    <property type="entry name" value="WH-like_DNA-bd_sf"/>
</dbReference>
<proteinExistence type="inferred from homology"/>
<dbReference type="FunFam" id="1.10.10.10:FF:000001">
    <property type="entry name" value="LysR family transcriptional regulator"/>
    <property type="match status" value="1"/>
</dbReference>
<dbReference type="Proteomes" id="UP000630528">
    <property type="component" value="Unassembled WGS sequence"/>
</dbReference>
<dbReference type="InterPro" id="IPR036390">
    <property type="entry name" value="WH_DNA-bd_sf"/>
</dbReference>
<dbReference type="InterPro" id="IPR005119">
    <property type="entry name" value="LysR_subst-bd"/>
</dbReference>
<reference evidence="6" key="1">
    <citation type="journal article" date="2012" name="J. Microbiol. Biotechnol.">
        <title>Ramlibacter ginsenosidimutans sp. nov., with ginsenoside-converting activity.</title>
        <authorList>
            <person name="Wang L."/>
            <person name="An D.S."/>
            <person name="Kim S.G."/>
            <person name="Jin F.X."/>
            <person name="Kim S.C."/>
            <person name="Lee S.T."/>
            <person name="Im W.T."/>
        </authorList>
    </citation>
    <scope>NUCLEOTIDE SEQUENCE</scope>
    <source>
        <strain evidence="6">KACC 17527</strain>
    </source>
</reference>
<protein>
    <submittedName>
        <fullName evidence="6">LysR family transcriptional regulator</fullName>
    </submittedName>
</protein>
<dbReference type="Pfam" id="PF03466">
    <property type="entry name" value="LysR_substrate"/>
    <property type="match status" value="1"/>
</dbReference>
<accession>A0A934TUG0</accession>
<organism evidence="6 7">
    <name type="scientific">Ramlibacter ginsenosidimutans</name>
    <dbReference type="NCBI Taxonomy" id="502333"/>
    <lineage>
        <taxon>Bacteria</taxon>
        <taxon>Pseudomonadati</taxon>
        <taxon>Pseudomonadota</taxon>
        <taxon>Betaproteobacteria</taxon>
        <taxon>Burkholderiales</taxon>
        <taxon>Comamonadaceae</taxon>
        <taxon>Ramlibacter</taxon>
    </lineage>
</organism>
<dbReference type="PANTHER" id="PTHR30419">
    <property type="entry name" value="HTH-TYPE TRANSCRIPTIONAL REGULATOR YBHD"/>
    <property type="match status" value="1"/>
</dbReference>
<dbReference type="InterPro" id="IPR000847">
    <property type="entry name" value="LysR_HTH_N"/>
</dbReference>
<dbReference type="InterPro" id="IPR050950">
    <property type="entry name" value="HTH-type_LysR_regulators"/>
</dbReference>
<sequence length="291" mass="31315">MAVADLGSFSGASARLHRSPAAVSTHVQQLEAELGVRLFDRTTRRVALTPEGRLLLGRCRTVMAELDDVSRELGDRSQLRRGHVSLGTVPSISGLHLPAALAELKTRHPGITLELHEGSMSSIHHDLRERTTDFAIAAEFGDARDLSHQPVLSDPFVAVLPKNARFEGRSISLPELARYDQLAQPRDTAVRASVEQAFRAAGLAFSPTIEVAHHQTVLNMVAAGLGVAVLPMICVPTGPQRGYRVVALRPRGLAREICIITVRGKMLSPAAAECARLIAGTLKTHGTHRAA</sequence>
<evidence type="ECO:0000313" key="7">
    <source>
        <dbReference type="Proteomes" id="UP000630528"/>
    </source>
</evidence>
<evidence type="ECO:0000256" key="1">
    <source>
        <dbReference type="ARBA" id="ARBA00009437"/>
    </source>
</evidence>
<keyword evidence="4" id="KW-0804">Transcription</keyword>
<dbReference type="AlphaFoldDB" id="A0A934TUG0"/>
<name>A0A934TUG0_9BURK</name>
<gene>
    <name evidence="6" type="ORF">JJB11_16130</name>
</gene>
<dbReference type="GO" id="GO:0003677">
    <property type="term" value="F:DNA binding"/>
    <property type="evidence" value="ECO:0007669"/>
    <property type="project" value="UniProtKB-KW"/>
</dbReference>
<keyword evidence="3" id="KW-0238">DNA-binding</keyword>
<dbReference type="GO" id="GO:0003700">
    <property type="term" value="F:DNA-binding transcription factor activity"/>
    <property type="evidence" value="ECO:0007669"/>
    <property type="project" value="InterPro"/>
</dbReference>
<reference evidence="6" key="2">
    <citation type="submission" date="2021-01" db="EMBL/GenBank/DDBJ databases">
        <authorList>
            <person name="Kang M."/>
        </authorList>
    </citation>
    <scope>NUCLEOTIDE SEQUENCE</scope>
    <source>
        <strain evidence="6">KACC 17527</strain>
    </source>
</reference>
<comment type="similarity">
    <text evidence="1">Belongs to the LysR transcriptional regulatory family.</text>
</comment>
<evidence type="ECO:0000313" key="6">
    <source>
        <dbReference type="EMBL" id="MBK6007628.1"/>
    </source>
</evidence>
<dbReference type="SUPFAM" id="SSF53850">
    <property type="entry name" value="Periplasmic binding protein-like II"/>
    <property type="match status" value="1"/>
</dbReference>
<keyword evidence="7" id="KW-1185">Reference proteome</keyword>
<dbReference type="PANTHER" id="PTHR30419:SF8">
    <property type="entry name" value="NITROGEN ASSIMILATION TRANSCRIPTIONAL ACTIVATOR-RELATED"/>
    <property type="match status" value="1"/>
</dbReference>
<dbReference type="PROSITE" id="PS50931">
    <property type="entry name" value="HTH_LYSR"/>
    <property type="match status" value="1"/>
</dbReference>
<keyword evidence="2" id="KW-0805">Transcription regulation</keyword>